<keyword evidence="2" id="KW-1185">Reference proteome</keyword>
<evidence type="ECO:0000313" key="1">
    <source>
        <dbReference type="EMBL" id="KAE9521421.1"/>
    </source>
</evidence>
<evidence type="ECO:0000313" key="2">
    <source>
        <dbReference type="Proteomes" id="UP000475862"/>
    </source>
</evidence>
<evidence type="ECO:0008006" key="3">
    <source>
        <dbReference type="Google" id="ProtNLM"/>
    </source>
</evidence>
<organism evidence="1 2">
    <name type="scientific">Aphis glycines</name>
    <name type="common">Soybean aphid</name>
    <dbReference type="NCBI Taxonomy" id="307491"/>
    <lineage>
        <taxon>Eukaryota</taxon>
        <taxon>Metazoa</taxon>
        <taxon>Ecdysozoa</taxon>
        <taxon>Arthropoda</taxon>
        <taxon>Hexapoda</taxon>
        <taxon>Insecta</taxon>
        <taxon>Pterygota</taxon>
        <taxon>Neoptera</taxon>
        <taxon>Paraneoptera</taxon>
        <taxon>Hemiptera</taxon>
        <taxon>Sternorrhyncha</taxon>
        <taxon>Aphidomorpha</taxon>
        <taxon>Aphidoidea</taxon>
        <taxon>Aphididae</taxon>
        <taxon>Aphidini</taxon>
        <taxon>Aphis</taxon>
        <taxon>Aphis</taxon>
    </lineage>
</organism>
<sequence>RGFLDLKYNSVSTELEYNDIKSVRKAMYIQRRKNFPPYPSSLDDAITQLNELQNEDFLMFRGGKCIHLPDDYTFICLTTEENLQCLTSCRYIYGRSIRLCSKIILFNYTSFMAIKTQSLLFKIEILHIDFEIGAIQATKEVFLDVKIKTCRFHIGQAWWCKIINFQINGNTKLRMAYYDQKNDLHLWLKSFFGLSFIAPDDVEDAFVELISTCPNITDGQLFSDYVLETYVEPGCLQPPTLWAETPSLNPRYTMCPGAK</sequence>
<dbReference type="AlphaFoldDB" id="A0A6G0SUN6"/>
<name>A0A6G0SUN6_APHGL</name>
<proteinExistence type="predicted"/>
<accession>A0A6G0SUN6</accession>
<comment type="caution">
    <text evidence="1">The sequence shown here is derived from an EMBL/GenBank/DDBJ whole genome shotgun (WGS) entry which is preliminary data.</text>
</comment>
<reference evidence="1 2" key="1">
    <citation type="submission" date="2019-08" db="EMBL/GenBank/DDBJ databases">
        <title>The genome of the soybean aphid Biotype 1, its phylome, world population structure and adaptation to the North American continent.</title>
        <authorList>
            <person name="Giordano R."/>
            <person name="Donthu R.K."/>
            <person name="Hernandez A.G."/>
            <person name="Wright C.L."/>
            <person name="Zimin A.V."/>
        </authorList>
    </citation>
    <scope>NUCLEOTIDE SEQUENCE [LARGE SCALE GENOMIC DNA]</scope>
    <source>
        <tissue evidence="1">Whole aphids</tissue>
    </source>
</reference>
<dbReference type="Proteomes" id="UP000475862">
    <property type="component" value="Unassembled WGS sequence"/>
</dbReference>
<dbReference type="EMBL" id="VYZN01002938">
    <property type="protein sequence ID" value="KAE9521421.1"/>
    <property type="molecule type" value="Genomic_DNA"/>
</dbReference>
<feature type="non-terminal residue" evidence="1">
    <location>
        <position position="1"/>
    </location>
</feature>
<dbReference type="OrthoDB" id="6608775at2759"/>
<protein>
    <recommendedName>
        <fullName evidence="3">MULE transposase domain-containing protein</fullName>
    </recommendedName>
</protein>
<gene>
    <name evidence="1" type="ORF">AGLY_018188</name>
</gene>